<protein>
    <submittedName>
        <fullName evidence="2">AAA family ATPase</fullName>
    </submittedName>
</protein>
<evidence type="ECO:0000313" key="2">
    <source>
        <dbReference type="EMBL" id="MCV3217143.1"/>
    </source>
</evidence>
<accession>A0ABT3B6Y4</accession>
<dbReference type="PANTHER" id="PTHR13696:SF99">
    <property type="entry name" value="COBYRINIC ACID AC-DIAMIDE SYNTHASE"/>
    <property type="match status" value="1"/>
</dbReference>
<comment type="caution">
    <text evidence="2">The sequence shown here is derived from an EMBL/GenBank/DDBJ whole genome shotgun (WGS) entry which is preliminary data.</text>
</comment>
<gene>
    <name evidence="2" type="ORF">OGM63_27150</name>
</gene>
<evidence type="ECO:0000259" key="1">
    <source>
        <dbReference type="Pfam" id="PF13614"/>
    </source>
</evidence>
<dbReference type="Pfam" id="PF13614">
    <property type="entry name" value="AAA_31"/>
    <property type="match status" value="1"/>
</dbReference>
<proteinExistence type="predicted"/>
<dbReference type="SUPFAM" id="SSF52540">
    <property type="entry name" value="P-loop containing nucleoside triphosphate hydrolases"/>
    <property type="match status" value="1"/>
</dbReference>
<dbReference type="InterPro" id="IPR025669">
    <property type="entry name" value="AAA_dom"/>
</dbReference>
<evidence type="ECO:0000313" key="3">
    <source>
        <dbReference type="Proteomes" id="UP001526143"/>
    </source>
</evidence>
<dbReference type="RefSeq" id="WP_263748840.1">
    <property type="nucleotide sequence ID" value="NZ_JAOWRF010000387.1"/>
</dbReference>
<feature type="domain" description="AAA" evidence="1">
    <location>
        <begin position="219"/>
        <end position="395"/>
    </location>
</feature>
<dbReference type="InterPro" id="IPR050678">
    <property type="entry name" value="DNA_Partitioning_ATPase"/>
</dbReference>
<reference evidence="2 3" key="1">
    <citation type="submission" date="2022-10" db="EMBL/GenBank/DDBJ databases">
        <title>Identification of biosynthetic pathway for the production of the potent trypsin inhibitor radiosumin.</title>
        <authorList>
            <person name="Fewer D.P."/>
            <person name="Delbaje E."/>
            <person name="Ouyang X."/>
            <person name="Agostino P.D."/>
            <person name="Wahlsten M."/>
            <person name="Jokela J."/>
            <person name="Permi P."/>
            <person name="Haapaniemi E."/>
            <person name="Koistinen H."/>
        </authorList>
    </citation>
    <scope>NUCLEOTIDE SEQUENCE [LARGE SCALE GENOMIC DNA]</scope>
    <source>
        <strain evidence="2 3">NIES-515</strain>
    </source>
</reference>
<dbReference type="Proteomes" id="UP001526143">
    <property type="component" value="Unassembled WGS sequence"/>
</dbReference>
<organism evidence="2 3">
    <name type="scientific">Plectonema radiosum NIES-515</name>
    <dbReference type="NCBI Taxonomy" id="2986073"/>
    <lineage>
        <taxon>Bacteria</taxon>
        <taxon>Bacillati</taxon>
        <taxon>Cyanobacteriota</taxon>
        <taxon>Cyanophyceae</taxon>
        <taxon>Oscillatoriophycideae</taxon>
        <taxon>Oscillatoriales</taxon>
        <taxon>Microcoleaceae</taxon>
        <taxon>Plectonema</taxon>
    </lineage>
</organism>
<dbReference type="EMBL" id="JAOWRF010000387">
    <property type="protein sequence ID" value="MCV3217143.1"/>
    <property type="molecule type" value="Genomic_DNA"/>
</dbReference>
<dbReference type="Gene3D" id="3.40.50.300">
    <property type="entry name" value="P-loop containing nucleotide triphosphate hydrolases"/>
    <property type="match status" value="1"/>
</dbReference>
<dbReference type="PANTHER" id="PTHR13696">
    <property type="entry name" value="P-LOOP CONTAINING NUCLEOSIDE TRIPHOSPHATE HYDROLASE"/>
    <property type="match status" value="1"/>
</dbReference>
<dbReference type="InterPro" id="IPR027417">
    <property type="entry name" value="P-loop_NTPase"/>
</dbReference>
<dbReference type="CDD" id="cd02042">
    <property type="entry name" value="ParAB_family"/>
    <property type="match status" value="1"/>
</dbReference>
<name>A0ABT3B6Y4_9CYAN</name>
<keyword evidence="3" id="KW-1185">Reference proteome</keyword>
<sequence>MTANYASTLRNIFQAIAPHSSESDVEKKIIAPLLQILGYSHTDWEPQAIVGKSKLDFLVLPPSSAIPYAPYLVIEAKAPNKNIAHNVWQINTYMRQTSAILGLLTNGYQFRLLYNYNQKPTVLLDYSQKQFIENFQSFDKILCKQTCLQVYQELYQNEQQLRFKFINSISQLFPNEENLKLFAKDNNFANESKKDFPSATKLEKASLITESKEERQGMIITVFNNKGGVGKTTTTINLAAALNKLGKRVLLVDIDAQANLTTGLGIEPFEDVEKQGKKDISHLLTEPRTSLENVVIHKKWDDVELDIVPSHIRLSYMEAELIMTPDIDRVLAKKLKKYRDQYDYILIDPPPSFGKANTISLMASSAVLIPTQLAPYPIRALEYVMKRAIAVDESKDEPLPILGIAVSMYNRAATKVALSMTQQIFDVISKNPQSKNVDLFPQDTWIPNLTIISSTPNKGYPICFAEFDNELSSKDKETAQDAFNCYMKLAKHLISVTNKKE</sequence>